<evidence type="ECO:0000313" key="2">
    <source>
        <dbReference type="Proteomes" id="UP001162741"/>
    </source>
</evidence>
<dbReference type="EMBL" id="CP107006">
    <property type="protein sequence ID" value="UYQ92691.1"/>
    <property type="molecule type" value="Genomic_DNA"/>
</dbReference>
<proteinExistence type="predicted"/>
<gene>
    <name evidence="1" type="ORF">MKQ68_21670</name>
</gene>
<protein>
    <recommendedName>
        <fullName evidence="3">YtxH domain-containing protein</fullName>
    </recommendedName>
</protein>
<sequence length="55" mass="6260">MNKHQKTMLWSGLAAGAALAIIVTALQKRKKQQLPDIGDMQRKLFRREQVVRKAS</sequence>
<accession>A0ABY6IZ75</accession>
<reference evidence="1" key="1">
    <citation type="submission" date="2022-10" db="EMBL/GenBank/DDBJ databases">
        <title>Chitinophaga sp. nov., isolated from soil.</title>
        <authorList>
            <person name="Jeon C.O."/>
        </authorList>
    </citation>
    <scope>NUCLEOTIDE SEQUENCE</scope>
    <source>
        <strain evidence="1">R8</strain>
    </source>
</reference>
<dbReference type="Proteomes" id="UP001162741">
    <property type="component" value="Chromosome"/>
</dbReference>
<name>A0ABY6IZ75_9BACT</name>
<organism evidence="1 2">
    <name type="scientific">Chitinophaga horti</name>
    <dbReference type="NCBI Taxonomy" id="2920382"/>
    <lineage>
        <taxon>Bacteria</taxon>
        <taxon>Pseudomonadati</taxon>
        <taxon>Bacteroidota</taxon>
        <taxon>Chitinophagia</taxon>
        <taxon>Chitinophagales</taxon>
        <taxon>Chitinophagaceae</taxon>
        <taxon>Chitinophaga</taxon>
    </lineage>
</organism>
<evidence type="ECO:0000313" key="1">
    <source>
        <dbReference type="EMBL" id="UYQ92691.1"/>
    </source>
</evidence>
<keyword evidence="2" id="KW-1185">Reference proteome</keyword>
<dbReference type="RefSeq" id="WP_244836256.1">
    <property type="nucleotide sequence ID" value="NZ_CP107006.1"/>
</dbReference>
<evidence type="ECO:0008006" key="3">
    <source>
        <dbReference type="Google" id="ProtNLM"/>
    </source>
</evidence>